<dbReference type="GO" id="GO:0009037">
    <property type="term" value="F:tyrosine-based site-specific recombinase activity"/>
    <property type="evidence" value="ECO:0007669"/>
    <property type="project" value="UniProtKB-UniRule"/>
</dbReference>
<dbReference type="KEGG" id="kox:KOX_07675"/>
<keyword evidence="10 12" id="KW-0233">DNA recombination</keyword>
<dbReference type="FunFam" id="1.10.443.10:FF:000002">
    <property type="entry name" value="Tyrosine recombinase XerC"/>
    <property type="match status" value="1"/>
</dbReference>
<dbReference type="Gene3D" id="1.10.150.130">
    <property type="match status" value="1"/>
</dbReference>
<dbReference type="Gene3D" id="1.10.443.10">
    <property type="entry name" value="Intergrase catalytic core"/>
    <property type="match status" value="1"/>
</dbReference>
<dbReference type="GO" id="GO:0006313">
    <property type="term" value="P:DNA transposition"/>
    <property type="evidence" value="ECO:0007669"/>
    <property type="project" value="UniProtKB-UniRule"/>
</dbReference>
<evidence type="ECO:0000256" key="2">
    <source>
        <dbReference type="ARBA" id="ARBA00006657"/>
    </source>
</evidence>
<keyword evidence="7 12" id="KW-0159">Chromosome partition</keyword>
<dbReference type="GO" id="GO:0005737">
    <property type="term" value="C:cytoplasm"/>
    <property type="evidence" value="ECO:0007669"/>
    <property type="project" value="UniProtKB-SubCell"/>
</dbReference>
<feature type="active site" description="O-(3'-phospho-DNA)-tyrosine intermediate" evidence="12">
    <location>
        <position position="277"/>
    </location>
</feature>
<dbReference type="InterPro" id="IPR013762">
    <property type="entry name" value="Integrase-like_cat_sf"/>
</dbReference>
<comment type="function">
    <text evidence="12">Site-specific tyrosine recombinase, which acts by catalyzing the cutting and rejoining of the recombining DNA molecules. Binds cooperatively to specific DNA consensus sequences that are separated from XerD binding sites by a short central region, forming the heterotetrameric XerC-XerD complex that recombines DNA substrates. The complex is essential to convert dimers of the bacterial chromosome into monomers to permit their segregation at cell division. It also contributes to the segregational stability of plasmids. In the complex XerC specifically exchanges the top DNA strands.</text>
</comment>
<keyword evidence="9 12" id="KW-0238">DNA-binding</keyword>
<dbReference type="NCBIfam" id="TIGR02224">
    <property type="entry name" value="recomb_XerC"/>
    <property type="match status" value="1"/>
</dbReference>
<evidence type="ECO:0000256" key="11">
    <source>
        <dbReference type="ARBA" id="ARBA00023306"/>
    </source>
</evidence>
<accession>A0A0H3H4K0</accession>
<reference evidence="15 16" key="1">
    <citation type="journal article" date="2012" name="J. Bacteriol.">
        <title>Complete genome sequence of Klebsiella oxytoca KCTC 1686, used in production of 2,3-butanediol.</title>
        <authorList>
            <person name="Shin S.H."/>
            <person name="Kim S."/>
            <person name="Kim J.Y."/>
            <person name="Lee S."/>
            <person name="Um Y."/>
            <person name="Oh M.K."/>
            <person name="Kim Y.R."/>
            <person name="Lee J."/>
            <person name="Yang K.S."/>
        </authorList>
    </citation>
    <scope>NUCLEOTIDE SEQUENCE [LARGE SCALE GENOMIC DNA]</scope>
    <source>
        <strain evidence="16">ATCC 8724 / DSM 4798 / JCM 20051 / NBRC 3318 / NRRL B-199 / KCTC 1686</strain>
    </source>
</reference>
<dbReference type="InterPro" id="IPR010998">
    <property type="entry name" value="Integrase_recombinase_N"/>
</dbReference>
<evidence type="ECO:0000256" key="9">
    <source>
        <dbReference type="ARBA" id="ARBA00023125"/>
    </source>
</evidence>
<dbReference type="Pfam" id="PF00589">
    <property type="entry name" value="Phage_integrase"/>
    <property type="match status" value="1"/>
</dbReference>
<evidence type="ECO:0000256" key="12">
    <source>
        <dbReference type="HAMAP-Rule" id="MF_01808"/>
    </source>
</evidence>
<dbReference type="HAMAP" id="MF_01808">
    <property type="entry name" value="Recomb_XerC_XerD"/>
    <property type="match status" value="1"/>
</dbReference>
<sequence>MTDSPLFTPVERFLRYLGVERQLSPITLLNYRRQLETLIALADSAGLKSWQQCDAAQVRSLAVRSRRQGLGPASLALRLSALRSFFDWLVSQGELAANPAKGISAPKTPRHLPKNIDVDDVNRLLDIDLNDPLAVRDRAMLEVMYGAGLRLSELVNLDIKHLDLESGEVWVMGKGSKERRLPIGRNAVVWIEHWLDLRGLFGADEDALFLSKLGKRISARNVQKRFAEWGIKQGLNSHVHPHKLRHSFATHMLESSGDLRGVQELLGHANLSTTQIYTHLDFQHLASVYDAAHPRAKRGK</sequence>
<dbReference type="RefSeq" id="WP_009651718.1">
    <property type="nucleotide sequence ID" value="NC_016612.1"/>
</dbReference>
<dbReference type="GeneID" id="66562367"/>
<dbReference type="PROSITE" id="PS51898">
    <property type="entry name" value="TYR_RECOMBINASE"/>
    <property type="match status" value="1"/>
</dbReference>
<feature type="active site" evidence="12">
    <location>
        <position position="245"/>
    </location>
</feature>
<evidence type="ECO:0000256" key="10">
    <source>
        <dbReference type="ARBA" id="ARBA00023172"/>
    </source>
</evidence>
<evidence type="ECO:0000256" key="3">
    <source>
        <dbReference type="ARBA" id="ARBA00011483"/>
    </source>
</evidence>
<evidence type="ECO:0000259" key="13">
    <source>
        <dbReference type="PROSITE" id="PS51898"/>
    </source>
</evidence>
<keyword evidence="11 12" id="KW-0131">Cell cycle</keyword>
<name>A0A0H3H4K0_KLEM8</name>
<dbReference type="HOGENOM" id="CLU_027562_9_0_6"/>
<dbReference type="InterPro" id="IPR002104">
    <property type="entry name" value="Integrase_catalytic"/>
</dbReference>
<evidence type="ECO:0000259" key="14">
    <source>
        <dbReference type="PROSITE" id="PS51900"/>
    </source>
</evidence>
<keyword evidence="8 12" id="KW-0229">DNA integration</keyword>
<proteinExistence type="inferred from homology"/>
<evidence type="ECO:0000256" key="6">
    <source>
        <dbReference type="ARBA" id="ARBA00022618"/>
    </source>
</evidence>
<keyword evidence="5 12" id="KW-0963">Cytoplasm</keyword>
<evidence type="ECO:0000256" key="5">
    <source>
        <dbReference type="ARBA" id="ARBA00022490"/>
    </source>
</evidence>
<evidence type="ECO:0000256" key="8">
    <source>
        <dbReference type="ARBA" id="ARBA00022908"/>
    </source>
</evidence>
<dbReference type="InterPro" id="IPR011931">
    <property type="entry name" value="Recomb_XerC"/>
</dbReference>
<dbReference type="AlphaFoldDB" id="A0A0H3H4K0"/>
<dbReference type="NCBIfam" id="NF001399">
    <property type="entry name" value="PRK00283.1"/>
    <property type="match status" value="1"/>
</dbReference>
<evidence type="ECO:0000313" key="16">
    <source>
        <dbReference type="Proteomes" id="UP000007843"/>
    </source>
</evidence>
<feature type="active site" evidence="12">
    <location>
        <position position="242"/>
    </location>
</feature>
<dbReference type="InterPro" id="IPR023009">
    <property type="entry name" value="Tyrosine_recombinase_XerC/XerD"/>
</dbReference>
<dbReference type="Proteomes" id="UP000007843">
    <property type="component" value="Chromosome"/>
</dbReference>
<feature type="domain" description="Tyr recombinase" evidence="13">
    <location>
        <begin position="111"/>
        <end position="290"/>
    </location>
</feature>
<comment type="similarity">
    <text evidence="2 12">Belongs to the 'phage' integrase family. XerC subfamily.</text>
</comment>
<gene>
    <name evidence="12 15" type="primary">xerC</name>
    <name evidence="15" type="ordered locus">KOX_07675</name>
</gene>
<dbReference type="InterPro" id="IPR011010">
    <property type="entry name" value="DNA_brk_join_enz"/>
</dbReference>
<dbReference type="EMBL" id="CP003218">
    <property type="protein sequence ID" value="AEX03263.1"/>
    <property type="molecule type" value="Genomic_DNA"/>
</dbReference>
<dbReference type="InterPro" id="IPR050090">
    <property type="entry name" value="Tyrosine_recombinase_XerCD"/>
</dbReference>
<dbReference type="InterPro" id="IPR004107">
    <property type="entry name" value="Integrase_SAM-like_N"/>
</dbReference>
<dbReference type="InterPro" id="IPR044068">
    <property type="entry name" value="CB"/>
</dbReference>
<comment type="activity regulation">
    <text evidence="12">FtsK may regulate the catalytic switch between XerC and XerD in the heterotetrameric complex during the two steps of the recombination process.</text>
</comment>
<dbReference type="GO" id="GO:0051301">
    <property type="term" value="P:cell division"/>
    <property type="evidence" value="ECO:0007669"/>
    <property type="project" value="UniProtKB-UniRule"/>
</dbReference>
<evidence type="ECO:0000256" key="7">
    <source>
        <dbReference type="ARBA" id="ARBA00022829"/>
    </source>
</evidence>
<dbReference type="SUPFAM" id="SSF47823">
    <property type="entry name" value="lambda integrase-like, N-terminal domain"/>
    <property type="match status" value="1"/>
</dbReference>
<keyword evidence="6 12" id="KW-0132">Cell division</keyword>
<dbReference type="PANTHER" id="PTHR30349:SF81">
    <property type="entry name" value="TYROSINE RECOMBINASE XERC"/>
    <property type="match status" value="1"/>
</dbReference>
<feature type="active site" evidence="12">
    <location>
        <position position="150"/>
    </location>
</feature>
<comment type="subunit">
    <text evidence="3 12">Forms a cyclic heterotetrameric complex composed of two molecules of XerC and two molecules of XerD, in which XerC interacts with XerD via its C-terminal region, XerD interacts with XerC via its C-terminal region and so on.</text>
</comment>
<dbReference type="GO" id="GO:0007059">
    <property type="term" value="P:chromosome segregation"/>
    <property type="evidence" value="ECO:0007669"/>
    <property type="project" value="UniProtKB-UniRule"/>
</dbReference>
<comment type="subcellular location">
    <subcellularLocation>
        <location evidence="1 12">Cytoplasm</location>
    </subcellularLocation>
</comment>
<protein>
    <recommendedName>
        <fullName evidence="4 12">Tyrosine recombinase XerC</fullName>
    </recommendedName>
</protein>
<dbReference type="PROSITE" id="PS51900">
    <property type="entry name" value="CB"/>
    <property type="match status" value="1"/>
</dbReference>
<evidence type="ECO:0000313" key="15">
    <source>
        <dbReference type="EMBL" id="AEX03263.1"/>
    </source>
</evidence>
<evidence type="ECO:0000256" key="1">
    <source>
        <dbReference type="ARBA" id="ARBA00004496"/>
    </source>
</evidence>
<organism evidence="15 16">
    <name type="scientific">Klebsiella michiganensis (strain ATCC 8724 / DSM 4798 / JCM 20051 / NBRC 3318 / NRRL B-199 / KCTC 1686 / BUCSAV 143 / CCM 1901)</name>
    <dbReference type="NCBI Taxonomy" id="1006551"/>
    <lineage>
        <taxon>Bacteria</taxon>
        <taxon>Pseudomonadati</taxon>
        <taxon>Pseudomonadota</taxon>
        <taxon>Gammaproteobacteria</taxon>
        <taxon>Enterobacterales</taxon>
        <taxon>Enterobacteriaceae</taxon>
        <taxon>Klebsiella/Raoultella group</taxon>
        <taxon>Klebsiella</taxon>
    </lineage>
</organism>
<evidence type="ECO:0000256" key="4">
    <source>
        <dbReference type="ARBA" id="ARBA00015804"/>
    </source>
</evidence>
<feature type="active site" evidence="12">
    <location>
        <position position="268"/>
    </location>
</feature>
<dbReference type="Pfam" id="PF02899">
    <property type="entry name" value="Phage_int_SAM_1"/>
    <property type="match status" value="1"/>
</dbReference>
<dbReference type="SUPFAM" id="SSF56349">
    <property type="entry name" value="DNA breaking-rejoining enzymes"/>
    <property type="match status" value="1"/>
</dbReference>
<dbReference type="PANTHER" id="PTHR30349">
    <property type="entry name" value="PHAGE INTEGRASE-RELATED"/>
    <property type="match status" value="1"/>
</dbReference>
<dbReference type="CDD" id="cd00798">
    <property type="entry name" value="INT_XerDC_C"/>
    <property type="match status" value="1"/>
</dbReference>
<dbReference type="GO" id="GO:0003677">
    <property type="term" value="F:DNA binding"/>
    <property type="evidence" value="ECO:0007669"/>
    <property type="project" value="UniProtKB-UniRule"/>
</dbReference>
<feature type="domain" description="Core-binding (CB)" evidence="14">
    <location>
        <begin position="4"/>
        <end position="90"/>
    </location>
</feature>
<feature type="active site" evidence="12">
    <location>
        <position position="174"/>
    </location>
</feature>